<dbReference type="InterPro" id="IPR029045">
    <property type="entry name" value="ClpP/crotonase-like_dom_sf"/>
</dbReference>
<dbReference type="GO" id="GO:0006635">
    <property type="term" value="P:fatty acid beta-oxidation"/>
    <property type="evidence" value="ECO:0007669"/>
    <property type="project" value="UniProtKB-UniPathway"/>
</dbReference>
<comment type="pathway">
    <text evidence="2">Lipid metabolism; fatty acid beta-oxidation.</text>
</comment>
<evidence type="ECO:0000256" key="8">
    <source>
        <dbReference type="ARBA" id="ARBA00023140"/>
    </source>
</evidence>
<dbReference type="UniPathway" id="UPA00659"/>
<dbReference type="GO" id="GO:0003857">
    <property type="term" value="F:(3S)-3-hydroxyacyl-CoA dehydrogenase (NAD+) activity"/>
    <property type="evidence" value="ECO:0007669"/>
    <property type="project" value="UniProtKB-EC"/>
</dbReference>
<evidence type="ECO:0000313" key="15">
    <source>
        <dbReference type="EMBL" id="AUH32107.1"/>
    </source>
</evidence>
<sequence length="694" mass="73205">MEVALGAGTSDLVRFALDDGVALITIDNPPVNVTSQAVRAGLMAALDAADEAQVSRIVLTGAGTAFVAGADAREFDAPPQPPHLPDIIDRIEASDVPVVAAINGVALGGGLELTLGCAARVAAPTARLGLPEVTLGVIPGAGGTQRLPRLIGFGEAVAMISEGRIIAAEKALQIGLIDALDDDPVAAANALVLPDRPATGALPAPVLDCAATSAAQKGAAKRAKGQIAPLKAIELIEAATQLPLDQGLALERQTFLDLKTSDQAAALRHVFFAERSAMARGRKGGDEITEAVVVGGGTMGSAIAYALAQQSVRVTLVETDDAGAARARDTVAGLYDQAVQRGKIAPEAAEQALARNHSFQAGYDSLPAAQIAIEAVFEDLGVKREVFAALDAALPRTTILATNTSYLDPNSIADGLRDPARFLGLHFFSPAHLMKLVEVIRAQDTAPETLATVLRLTRRMGKIAVPAGVCDGFIGNRILTRYRQICDVMLIEGAMPAQIDAAMREFGMAMGPYEVQDLSGLDIAHANRQRLNWAARPDIRYIPIADRIVEETGRLGRKTGAGWYDYDEGKPLPSALIEGIVTQESERAGITRRAFTDAEIVDRATTAMFDEGLRILDEGIADSAADIDLVLIHGYGFPRWRGGPMHYAERQGQSALLKRIETYSEADPVTWTVPGVLRRLVADGDGLKTLMGDA</sequence>
<dbReference type="SUPFAM" id="SSF51735">
    <property type="entry name" value="NAD(P)-binding Rossmann-fold domains"/>
    <property type="match status" value="1"/>
</dbReference>
<evidence type="ECO:0000256" key="12">
    <source>
        <dbReference type="ARBA" id="ARBA00049556"/>
    </source>
</evidence>
<dbReference type="InterPro" id="IPR001753">
    <property type="entry name" value="Enoyl-CoA_hydra/iso"/>
</dbReference>
<keyword evidence="4" id="KW-0442">Lipid degradation</keyword>
<evidence type="ECO:0000259" key="13">
    <source>
        <dbReference type="Pfam" id="PF00725"/>
    </source>
</evidence>
<protein>
    <submittedName>
        <fullName evidence="15">Enoyl-CoA hydratase</fullName>
    </submittedName>
</protein>
<evidence type="ECO:0000256" key="1">
    <source>
        <dbReference type="ARBA" id="ARBA00004275"/>
    </source>
</evidence>
<gene>
    <name evidence="15" type="ORF">CUV01_00640</name>
</gene>
<keyword evidence="5" id="KW-0560">Oxidoreductase</keyword>
<evidence type="ECO:0000256" key="6">
    <source>
        <dbReference type="ARBA" id="ARBA00023027"/>
    </source>
</evidence>
<organism evidence="15 16">
    <name type="scientific">Paracoccus tegillarcae</name>
    <dbReference type="NCBI Taxonomy" id="1529068"/>
    <lineage>
        <taxon>Bacteria</taxon>
        <taxon>Pseudomonadati</taxon>
        <taxon>Pseudomonadota</taxon>
        <taxon>Alphaproteobacteria</taxon>
        <taxon>Rhodobacterales</taxon>
        <taxon>Paracoccaceae</taxon>
        <taxon>Paracoccus</taxon>
    </lineage>
</organism>
<dbReference type="FunFam" id="1.10.1040.50:FF:000006">
    <property type="entry name" value="Peroxisomal bifunctional enzyme"/>
    <property type="match status" value="1"/>
</dbReference>
<accession>A0A2K9EFJ8</accession>
<dbReference type="GO" id="GO:0004300">
    <property type="term" value="F:enoyl-CoA hydratase activity"/>
    <property type="evidence" value="ECO:0007669"/>
    <property type="project" value="UniProtKB-ARBA"/>
</dbReference>
<keyword evidence="9" id="KW-0413">Isomerase</keyword>
<keyword evidence="8" id="KW-0576">Peroxisome</keyword>
<feature type="domain" description="3-hydroxyacyl-CoA dehydrogenase NAD binding" evidence="14">
    <location>
        <begin position="292"/>
        <end position="467"/>
    </location>
</feature>
<comment type="catalytic activity">
    <reaction evidence="12">
        <text>a (3S)-3-hydroxyacyl-CoA + NAD(+) = a 3-oxoacyl-CoA + NADH + H(+)</text>
        <dbReference type="Rhea" id="RHEA:22432"/>
        <dbReference type="ChEBI" id="CHEBI:15378"/>
        <dbReference type="ChEBI" id="CHEBI:57318"/>
        <dbReference type="ChEBI" id="CHEBI:57540"/>
        <dbReference type="ChEBI" id="CHEBI:57945"/>
        <dbReference type="ChEBI" id="CHEBI:90726"/>
        <dbReference type="EC" id="1.1.1.35"/>
    </reaction>
</comment>
<dbReference type="GO" id="GO:0016853">
    <property type="term" value="F:isomerase activity"/>
    <property type="evidence" value="ECO:0007669"/>
    <property type="project" value="UniProtKB-KW"/>
</dbReference>
<dbReference type="GO" id="GO:0070403">
    <property type="term" value="F:NAD+ binding"/>
    <property type="evidence" value="ECO:0007669"/>
    <property type="project" value="InterPro"/>
</dbReference>
<dbReference type="Gene3D" id="1.10.1040.50">
    <property type="match status" value="1"/>
</dbReference>
<dbReference type="RefSeq" id="WP_101458786.1">
    <property type="nucleotide sequence ID" value="NZ_CP025408.1"/>
</dbReference>
<name>A0A2K9EFJ8_9RHOB</name>
<dbReference type="Pfam" id="PF02737">
    <property type="entry name" value="3HCDH_N"/>
    <property type="match status" value="1"/>
</dbReference>
<dbReference type="InterPro" id="IPR006108">
    <property type="entry name" value="3HC_DH_C"/>
</dbReference>
<evidence type="ECO:0000313" key="16">
    <source>
        <dbReference type="Proteomes" id="UP000233742"/>
    </source>
</evidence>
<evidence type="ECO:0000256" key="9">
    <source>
        <dbReference type="ARBA" id="ARBA00023235"/>
    </source>
</evidence>
<dbReference type="SUPFAM" id="SSF48179">
    <property type="entry name" value="6-phosphogluconate dehydrogenase C-terminal domain-like"/>
    <property type="match status" value="2"/>
</dbReference>
<evidence type="ECO:0000259" key="14">
    <source>
        <dbReference type="Pfam" id="PF02737"/>
    </source>
</evidence>
<proteinExistence type="predicted"/>
<dbReference type="PANTHER" id="PTHR23309:SF51">
    <property type="entry name" value="3-HYDROXYACYL-COA DEHYDROGENASE-RELATED"/>
    <property type="match status" value="1"/>
</dbReference>
<reference evidence="15 16" key="1">
    <citation type="submission" date="2017-12" db="EMBL/GenBank/DDBJ databases">
        <authorList>
            <person name="Hurst M.R.H."/>
        </authorList>
    </citation>
    <scope>NUCLEOTIDE SEQUENCE [LARGE SCALE GENOMIC DNA]</scope>
    <source>
        <strain evidence="15 16">BM15</strain>
    </source>
</reference>
<evidence type="ECO:0000256" key="2">
    <source>
        <dbReference type="ARBA" id="ARBA00005005"/>
    </source>
</evidence>
<dbReference type="AlphaFoldDB" id="A0A2K9EFJ8"/>
<evidence type="ECO:0000256" key="4">
    <source>
        <dbReference type="ARBA" id="ARBA00022963"/>
    </source>
</evidence>
<evidence type="ECO:0000256" key="3">
    <source>
        <dbReference type="ARBA" id="ARBA00022832"/>
    </source>
</evidence>
<keyword evidence="11" id="KW-0511">Multifunctional enzyme</keyword>
<dbReference type="CDD" id="cd06558">
    <property type="entry name" value="crotonase-like"/>
    <property type="match status" value="1"/>
</dbReference>
<keyword evidence="16" id="KW-1185">Reference proteome</keyword>
<keyword evidence="3" id="KW-0276">Fatty acid metabolism</keyword>
<evidence type="ECO:0000256" key="10">
    <source>
        <dbReference type="ARBA" id="ARBA00023239"/>
    </source>
</evidence>
<keyword evidence="7" id="KW-0443">Lipid metabolism</keyword>
<dbReference type="KEGG" id="paro:CUV01_00640"/>
<keyword evidence="6" id="KW-0520">NAD</keyword>
<dbReference type="EMBL" id="CP025408">
    <property type="protein sequence ID" value="AUH32107.1"/>
    <property type="molecule type" value="Genomic_DNA"/>
</dbReference>
<dbReference type="Pfam" id="PF00725">
    <property type="entry name" value="3HCDH"/>
    <property type="match status" value="1"/>
</dbReference>
<feature type="domain" description="3-hydroxyacyl-CoA dehydrogenase C-terminal" evidence="13">
    <location>
        <begin position="472"/>
        <end position="566"/>
    </location>
</feature>
<evidence type="ECO:0000256" key="7">
    <source>
        <dbReference type="ARBA" id="ARBA00023098"/>
    </source>
</evidence>
<evidence type="ECO:0000256" key="11">
    <source>
        <dbReference type="ARBA" id="ARBA00023268"/>
    </source>
</evidence>
<dbReference type="PANTHER" id="PTHR23309">
    <property type="entry name" value="3-HYDROXYACYL-COA DEHYROGENASE"/>
    <property type="match status" value="1"/>
</dbReference>
<dbReference type="InterPro" id="IPR008927">
    <property type="entry name" value="6-PGluconate_DH-like_C_sf"/>
</dbReference>
<evidence type="ECO:0000256" key="5">
    <source>
        <dbReference type="ARBA" id="ARBA00023002"/>
    </source>
</evidence>
<dbReference type="FunFam" id="3.40.50.720:FF:000009">
    <property type="entry name" value="Fatty oxidation complex, alpha subunit"/>
    <property type="match status" value="1"/>
</dbReference>
<dbReference type="InterPro" id="IPR036291">
    <property type="entry name" value="NAD(P)-bd_dom_sf"/>
</dbReference>
<dbReference type="Proteomes" id="UP000233742">
    <property type="component" value="Chromosome"/>
</dbReference>
<dbReference type="Gene3D" id="3.40.50.720">
    <property type="entry name" value="NAD(P)-binding Rossmann-like Domain"/>
    <property type="match status" value="1"/>
</dbReference>
<keyword evidence="10" id="KW-0456">Lyase</keyword>
<dbReference type="Pfam" id="PF00378">
    <property type="entry name" value="ECH_1"/>
    <property type="match status" value="1"/>
</dbReference>
<dbReference type="SUPFAM" id="SSF52096">
    <property type="entry name" value="ClpP/crotonase"/>
    <property type="match status" value="1"/>
</dbReference>
<comment type="subcellular location">
    <subcellularLocation>
        <location evidence="1">Peroxisome</location>
    </subcellularLocation>
</comment>
<dbReference type="OrthoDB" id="9771883at2"/>
<dbReference type="InterPro" id="IPR006176">
    <property type="entry name" value="3-OHacyl-CoA_DH_NAD-bd"/>
</dbReference>
<dbReference type="Gene3D" id="3.90.226.10">
    <property type="entry name" value="2-enoyl-CoA Hydratase, Chain A, domain 1"/>
    <property type="match status" value="1"/>
</dbReference>